<proteinExistence type="predicted"/>
<dbReference type="AlphaFoldDB" id="A0A317W5Y3"/>
<name>A0A317W5Y3_ASPEC</name>
<sequence length="165" mass="18946">MCFSYTKNWRCGLNRRMRGTGRGSKERPTSIEQRFERSTREDGKQATSEAKRREGQRWNMKVDKLCQHQRATPRSNVVSGAHPEVTIIETRPDGGTNPSKVIQRPNLTCVGVRSTEPMEVNYGMKRRQRGFKGKRKSSGGERENEWGREKLGNQAEQRHIMKLGG</sequence>
<feature type="region of interest" description="Disordered" evidence="1">
    <location>
        <begin position="124"/>
        <end position="165"/>
    </location>
</feature>
<gene>
    <name evidence="2" type="ORF">BO83DRAFT_177885</name>
</gene>
<feature type="compositionally biased region" description="Basic and acidic residues" evidence="1">
    <location>
        <begin position="23"/>
        <end position="66"/>
    </location>
</feature>
<dbReference type="GeneID" id="37048412"/>
<evidence type="ECO:0000313" key="2">
    <source>
        <dbReference type="EMBL" id="PWY81455.1"/>
    </source>
</evidence>
<evidence type="ECO:0000313" key="3">
    <source>
        <dbReference type="Proteomes" id="UP000246171"/>
    </source>
</evidence>
<feature type="compositionally biased region" description="Polar residues" evidence="1">
    <location>
        <begin position="69"/>
        <end position="78"/>
    </location>
</feature>
<reference evidence="2" key="1">
    <citation type="submission" date="2016-12" db="EMBL/GenBank/DDBJ databases">
        <title>The genomes of Aspergillus section Nigri reveals drivers in fungal speciation.</title>
        <authorList>
            <consortium name="DOE Joint Genome Institute"/>
            <person name="Vesth T.C."/>
            <person name="Nybo J."/>
            <person name="Theobald S."/>
            <person name="Brandl J."/>
            <person name="Frisvad J.C."/>
            <person name="Nielsen K.F."/>
            <person name="Lyhne E.K."/>
            <person name="Kogle M.E."/>
            <person name="Kuo A."/>
            <person name="Riley R."/>
            <person name="Clum A."/>
            <person name="Nolan M."/>
            <person name="Lipzen A."/>
            <person name="Salamov A."/>
            <person name="Henrissat B."/>
            <person name="Wiebenga A."/>
            <person name="De vries R.P."/>
            <person name="Grigoriev I.V."/>
            <person name="Mortensen U.H."/>
            <person name="Andersen M.R."/>
            <person name="Baker S.E."/>
        </authorList>
    </citation>
    <scope>NUCLEOTIDE SEQUENCE</scope>
    <source>
        <strain evidence="2">CBS 122712</strain>
    </source>
</reference>
<dbReference type="Proteomes" id="UP000246171">
    <property type="component" value="Unassembled WGS sequence"/>
</dbReference>
<feature type="compositionally biased region" description="Basic and acidic residues" evidence="1">
    <location>
        <begin position="138"/>
        <end position="159"/>
    </location>
</feature>
<dbReference type="EMBL" id="MSFU01000004">
    <property type="protein sequence ID" value="PWY81455.1"/>
    <property type="molecule type" value="Genomic_DNA"/>
</dbReference>
<dbReference type="RefSeq" id="XP_025391878.1">
    <property type="nucleotide sequence ID" value="XM_025526450.1"/>
</dbReference>
<accession>A0A317W5Y3</accession>
<comment type="caution">
    <text evidence="2">The sequence shown here is derived from an EMBL/GenBank/DDBJ whole genome shotgun (WGS) entry which is preliminary data.</text>
</comment>
<organism evidence="2 3">
    <name type="scientific">Aspergillus eucalypticola (strain CBS 122712 / IBT 29274)</name>
    <dbReference type="NCBI Taxonomy" id="1448314"/>
    <lineage>
        <taxon>Eukaryota</taxon>
        <taxon>Fungi</taxon>
        <taxon>Dikarya</taxon>
        <taxon>Ascomycota</taxon>
        <taxon>Pezizomycotina</taxon>
        <taxon>Eurotiomycetes</taxon>
        <taxon>Eurotiomycetidae</taxon>
        <taxon>Eurotiales</taxon>
        <taxon>Aspergillaceae</taxon>
        <taxon>Aspergillus</taxon>
        <taxon>Aspergillus subgen. Circumdati</taxon>
    </lineage>
</organism>
<feature type="region of interest" description="Disordered" evidence="1">
    <location>
        <begin position="14"/>
        <end position="101"/>
    </location>
</feature>
<feature type="compositionally biased region" description="Basic residues" evidence="1">
    <location>
        <begin position="124"/>
        <end position="137"/>
    </location>
</feature>
<evidence type="ECO:0000256" key="1">
    <source>
        <dbReference type="SAM" id="MobiDB-lite"/>
    </source>
</evidence>
<protein>
    <submittedName>
        <fullName evidence="2">Uncharacterized protein</fullName>
    </submittedName>
</protein>
<keyword evidence="3" id="KW-1185">Reference proteome</keyword>
<dbReference type="VEuPathDB" id="FungiDB:BO83DRAFT_177885"/>